<dbReference type="InterPro" id="IPR040256">
    <property type="entry name" value="At4g02000-like"/>
</dbReference>
<dbReference type="InterPro" id="IPR025558">
    <property type="entry name" value="DUF4283"/>
</dbReference>
<dbReference type="PANTHER" id="PTHR31286">
    <property type="entry name" value="GLYCINE-RICH CELL WALL STRUCTURAL PROTEIN 1.8-LIKE"/>
    <property type="match status" value="1"/>
</dbReference>
<comment type="caution">
    <text evidence="2">The sequence shown here is derived from an EMBL/GenBank/DDBJ whole genome shotgun (WGS) entry which is preliminary data.</text>
</comment>
<organism evidence="2 3">
    <name type="scientific">Carnegiea gigantea</name>
    <dbReference type="NCBI Taxonomy" id="171969"/>
    <lineage>
        <taxon>Eukaryota</taxon>
        <taxon>Viridiplantae</taxon>
        <taxon>Streptophyta</taxon>
        <taxon>Embryophyta</taxon>
        <taxon>Tracheophyta</taxon>
        <taxon>Spermatophyta</taxon>
        <taxon>Magnoliopsida</taxon>
        <taxon>eudicotyledons</taxon>
        <taxon>Gunneridae</taxon>
        <taxon>Pentapetalae</taxon>
        <taxon>Caryophyllales</taxon>
        <taxon>Cactineae</taxon>
        <taxon>Cactaceae</taxon>
        <taxon>Cactoideae</taxon>
        <taxon>Echinocereeae</taxon>
        <taxon>Carnegiea</taxon>
    </lineage>
</organism>
<evidence type="ECO:0000313" key="3">
    <source>
        <dbReference type="Proteomes" id="UP001153076"/>
    </source>
</evidence>
<dbReference type="EMBL" id="JAKOGI010000480">
    <property type="protein sequence ID" value="KAJ8434388.1"/>
    <property type="molecule type" value="Genomic_DNA"/>
</dbReference>
<dbReference type="Pfam" id="PF14111">
    <property type="entry name" value="DUF4283"/>
    <property type="match status" value="1"/>
</dbReference>
<dbReference type="AlphaFoldDB" id="A0A9Q1K0U3"/>
<dbReference type="PANTHER" id="PTHR31286:SF167">
    <property type="entry name" value="OS09G0268800 PROTEIN"/>
    <property type="match status" value="1"/>
</dbReference>
<accession>A0A9Q1K0U3</accession>
<evidence type="ECO:0000259" key="1">
    <source>
        <dbReference type="Pfam" id="PF14111"/>
    </source>
</evidence>
<sequence length="204" mass="23178">MELELEVVWHQLKLTEEEEEILISVDEVPSEKAEQVALCLLGRLHTSNYFNLGALKTVLKDIWKPTNWAVIKEVEKNLFAFQFFSRAVKDFVLEEGPRSFDGSLLLLKEMYGLEQPSEIDFSTAHSWIKAYDVPGLKQTPTFAKLLGDKLPDFCCACGKLGHVYKGCVLFDPIVPENDLQYGSWLRASPLKPRGKTAEADRLEE</sequence>
<name>A0A9Q1K0U3_9CARY</name>
<evidence type="ECO:0000313" key="2">
    <source>
        <dbReference type="EMBL" id="KAJ8434388.1"/>
    </source>
</evidence>
<dbReference type="OrthoDB" id="1749353at2759"/>
<gene>
    <name evidence="2" type="ORF">Cgig2_014235</name>
</gene>
<keyword evidence="3" id="KW-1185">Reference proteome</keyword>
<dbReference type="Proteomes" id="UP001153076">
    <property type="component" value="Unassembled WGS sequence"/>
</dbReference>
<protein>
    <recommendedName>
        <fullName evidence="1">DUF4283 domain-containing protein</fullName>
    </recommendedName>
</protein>
<reference evidence="2" key="1">
    <citation type="submission" date="2022-04" db="EMBL/GenBank/DDBJ databases">
        <title>Carnegiea gigantea Genome sequencing and assembly v2.</title>
        <authorList>
            <person name="Copetti D."/>
            <person name="Sanderson M.J."/>
            <person name="Burquez A."/>
            <person name="Wojciechowski M.F."/>
        </authorList>
    </citation>
    <scope>NUCLEOTIDE SEQUENCE</scope>
    <source>
        <strain evidence="2">SGP5-SGP5p</strain>
        <tissue evidence="2">Aerial part</tissue>
    </source>
</reference>
<feature type="domain" description="DUF4283" evidence="1">
    <location>
        <begin position="33"/>
        <end position="110"/>
    </location>
</feature>
<proteinExistence type="predicted"/>